<dbReference type="Pfam" id="PF04857">
    <property type="entry name" value="CAF1"/>
    <property type="match status" value="2"/>
</dbReference>
<evidence type="ECO:0000256" key="15">
    <source>
        <dbReference type="ARBA" id="ARBA00023163"/>
    </source>
</evidence>
<keyword evidence="16" id="KW-0539">Nucleus</keyword>
<dbReference type="Gene3D" id="3.30.420.10">
    <property type="entry name" value="Ribonuclease H-like superfamily/Ribonuclease H"/>
    <property type="match status" value="1"/>
</dbReference>
<name>A0AAV9AT65_ACOGR</name>
<dbReference type="EC" id="3.1.13.4" evidence="7"/>
<evidence type="ECO:0000256" key="5">
    <source>
        <dbReference type="ARBA" id="ARBA00008372"/>
    </source>
</evidence>
<evidence type="ECO:0000256" key="10">
    <source>
        <dbReference type="ARBA" id="ARBA00022723"/>
    </source>
</evidence>
<evidence type="ECO:0000256" key="1">
    <source>
        <dbReference type="ARBA" id="ARBA00001663"/>
    </source>
</evidence>
<keyword evidence="9" id="KW-0540">Nuclease</keyword>
<organism evidence="18 19">
    <name type="scientific">Acorus gramineus</name>
    <name type="common">Dwarf sweet flag</name>
    <dbReference type="NCBI Taxonomy" id="55184"/>
    <lineage>
        <taxon>Eukaryota</taxon>
        <taxon>Viridiplantae</taxon>
        <taxon>Streptophyta</taxon>
        <taxon>Embryophyta</taxon>
        <taxon>Tracheophyta</taxon>
        <taxon>Spermatophyta</taxon>
        <taxon>Magnoliopsida</taxon>
        <taxon>Liliopsida</taxon>
        <taxon>Acoraceae</taxon>
        <taxon>Acorus</taxon>
    </lineage>
</organism>
<evidence type="ECO:0000256" key="17">
    <source>
        <dbReference type="ARBA" id="ARBA00025148"/>
    </source>
</evidence>
<comment type="similarity">
    <text evidence="5">Belongs to the CAF1 family.</text>
</comment>
<comment type="catalytic activity">
    <reaction evidence="1">
        <text>Exonucleolytic cleavage of poly(A) to 5'-AMP.</text>
        <dbReference type="EC" id="3.1.13.4"/>
    </reaction>
</comment>
<dbReference type="InterPro" id="IPR036397">
    <property type="entry name" value="RNaseH_sf"/>
</dbReference>
<keyword evidence="15" id="KW-0804">Transcription</keyword>
<evidence type="ECO:0000256" key="12">
    <source>
        <dbReference type="ARBA" id="ARBA00022839"/>
    </source>
</evidence>
<evidence type="ECO:0000256" key="2">
    <source>
        <dbReference type="ARBA" id="ARBA00001968"/>
    </source>
</evidence>
<keyword evidence="12" id="KW-0269">Exonuclease</keyword>
<dbReference type="SUPFAM" id="SSF53098">
    <property type="entry name" value="Ribonuclease H-like"/>
    <property type="match status" value="1"/>
</dbReference>
<evidence type="ECO:0000256" key="4">
    <source>
        <dbReference type="ARBA" id="ARBA00004496"/>
    </source>
</evidence>
<proteinExistence type="inferred from homology"/>
<evidence type="ECO:0000256" key="8">
    <source>
        <dbReference type="ARBA" id="ARBA00022490"/>
    </source>
</evidence>
<evidence type="ECO:0000256" key="16">
    <source>
        <dbReference type="ARBA" id="ARBA00023242"/>
    </source>
</evidence>
<protein>
    <recommendedName>
        <fullName evidence="7">poly(A)-specific ribonuclease</fullName>
        <ecNumber evidence="7">3.1.13.4</ecNumber>
    </recommendedName>
</protein>
<dbReference type="GO" id="GO:0003723">
    <property type="term" value="F:RNA binding"/>
    <property type="evidence" value="ECO:0007669"/>
    <property type="project" value="UniProtKB-KW"/>
</dbReference>
<keyword evidence="10" id="KW-0479">Metal-binding</keyword>
<evidence type="ECO:0000256" key="6">
    <source>
        <dbReference type="ARBA" id="ARBA00011757"/>
    </source>
</evidence>
<comment type="function">
    <text evidence="17">Ubiquitous transcription factor required for a diverse set of processes. It is a component of the CCR4 complex involved in the control of gene expression.</text>
</comment>
<sequence>MMIEVWKNNLHNAFYTLEACKNEFTYISLDLEFAGFLRDTGRYAPEHVRYADLKYNVDNLKPVQIGLTLSDYTWQFNLSGFDADADLSGNNAVDFLRNSGIDLERNLREGVAVDDFAKLFKKAFVDGGRNGQQHRWITFHGLYDFAYMIKILTAAPLPGNLGEFLSLVATFFGRVYDLKSMAKWCHGLMGGEIGLVRMANILNIDISCTNPHQAGHDSLITSKVFCVIKRKYKLNEQEYQGCLYGLPSAQLLFKVFL</sequence>
<evidence type="ECO:0000256" key="13">
    <source>
        <dbReference type="ARBA" id="ARBA00022884"/>
    </source>
</evidence>
<evidence type="ECO:0000313" key="18">
    <source>
        <dbReference type="EMBL" id="KAK1267451.1"/>
    </source>
</evidence>
<evidence type="ECO:0000256" key="3">
    <source>
        <dbReference type="ARBA" id="ARBA00004123"/>
    </source>
</evidence>
<reference evidence="18" key="2">
    <citation type="submission" date="2023-06" db="EMBL/GenBank/DDBJ databases">
        <authorList>
            <person name="Ma L."/>
            <person name="Liu K.-W."/>
            <person name="Li Z."/>
            <person name="Hsiao Y.-Y."/>
            <person name="Qi Y."/>
            <person name="Fu T."/>
            <person name="Tang G."/>
            <person name="Zhang D."/>
            <person name="Sun W.-H."/>
            <person name="Liu D.-K."/>
            <person name="Li Y."/>
            <person name="Chen G.-Z."/>
            <person name="Liu X.-D."/>
            <person name="Liao X.-Y."/>
            <person name="Jiang Y.-T."/>
            <person name="Yu X."/>
            <person name="Hao Y."/>
            <person name="Huang J."/>
            <person name="Zhao X.-W."/>
            <person name="Ke S."/>
            <person name="Chen Y.-Y."/>
            <person name="Wu W.-L."/>
            <person name="Hsu J.-L."/>
            <person name="Lin Y.-F."/>
            <person name="Huang M.-D."/>
            <person name="Li C.-Y."/>
            <person name="Huang L."/>
            <person name="Wang Z.-W."/>
            <person name="Zhao X."/>
            <person name="Zhong W.-Y."/>
            <person name="Peng D.-H."/>
            <person name="Ahmad S."/>
            <person name="Lan S."/>
            <person name="Zhang J.-S."/>
            <person name="Tsai W.-C."/>
            <person name="Van De Peer Y."/>
            <person name="Liu Z.-J."/>
        </authorList>
    </citation>
    <scope>NUCLEOTIDE SEQUENCE</scope>
    <source>
        <strain evidence="18">SCP</strain>
        <tissue evidence="18">Leaves</tissue>
    </source>
</reference>
<dbReference type="GO" id="GO:0005634">
    <property type="term" value="C:nucleus"/>
    <property type="evidence" value="ECO:0007669"/>
    <property type="project" value="UniProtKB-SubCell"/>
</dbReference>
<dbReference type="Proteomes" id="UP001179952">
    <property type="component" value="Unassembled WGS sequence"/>
</dbReference>
<accession>A0AAV9AT65</accession>
<dbReference type="PANTHER" id="PTHR10797">
    <property type="entry name" value="CCR4-NOT TRANSCRIPTION COMPLEX SUBUNIT"/>
    <property type="match status" value="1"/>
</dbReference>
<dbReference type="InterPro" id="IPR039637">
    <property type="entry name" value="CNOT7/CNOT8/Pop2"/>
</dbReference>
<keyword evidence="11" id="KW-0378">Hydrolase</keyword>
<keyword evidence="13" id="KW-0694">RNA-binding</keyword>
<comment type="subunit">
    <text evidence="6">Component of the CCR4-NOT complex, at least composed of CRR4 and CAF1 proteins.</text>
</comment>
<dbReference type="GO" id="GO:0046872">
    <property type="term" value="F:metal ion binding"/>
    <property type="evidence" value="ECO:0007669"/>
    <property type="project" value="UniProtKB-KW"/>
</dbReference>
<keyword evidence="8" id="KW-0963">Cytoplasm</keyword>
<dbReference type="GO" id="GO:0005737">
    <property type="term" value="C:cytoplasm"/>
    <property type="evidence" value="ECO:0007669"/>
    <property type="project" value="UniProtKB-SubCell"/>
</dbReference>
<keyword evidence="19" id="KW-1185">Reference proteome</keyword>
<comment type="subcellular location">
    <subcellularLocation>
        <location evidence="4">Cytoplasm</location>
    </subcellularLocation>
    <subcellularLocation>
        <location evidence="3">Nucleus</location>
    </subcellularLocation>
</comment>
<evidence type="ECO:0000256" key="7">
    <source>
        <dbReference type="ARBA" id="ARBA00012161"/>
    </source>
</evidence>
<dbReference type="GO" id="GO:0030014">
    <property type="term" value="C:CCR4-NOT complex"/>
    <property type="evidence" value="ECO:0007669"/>
    <property type="project" value="InterPro"/>
</dbReference>
<comment type="caution">
    <text evidence="18">The sequence shown here is derived from an EMBL/GenBank/DDBJ whole genome shotgun (WGS) entry which is preliminary data.</text>
</comment>
<dbReference type="InterPro" id="IPR012337">
    <property type="entry name" value="RNaseH-like_sf"/>
</dbReference>
<dbReference type="AlphaFoldDB" id="A0AAV9AT65"/>
<reference evidence="18" key="1">
    <citation type="journal article" date="2023" name="Nat. Commun.">
        <title>Diploid and tetraploid genomes of Acorus and the evolution of monocots.</title>
        <authorList>
            <person name="Ma L."/>
            <person name="Liu K.W."/>
            <person name="Li Z."/>
            <person name="Hsiao Y.Y."/>
            <person name="Qi Y."/>
            <person name="Fu T."/>
            <person name="Tang G.D."/>
            <person name="Zhang D."/>
            <person name="Sun W.H."/>
            <person name="Liu D.K."/>
            <person name="Li Y."/>
            <person name="Chen G.Z."/>
            <person name="Liu X.D."/>
            <person name="Liao X.Y."/>
            <person name="Jiang Y.T."/>
            <person name="Yu X."/>
            <person name="Hao Y."/>
            <person name="Huang J."/>
            <person name="Zhao X.W."/>
            <person name="Ke S."/>
            <person name="Chen Y.Y."/>
            <person name="Wu W.L."/>
            <person name="Hsu J.L."/>
            <person name="Lin Y.F."/>
            <person name="Huang M.D."/>
            <person name="Li C.Y."/>
            <person name="Huang L."/>
            <person name="Wang Z.W."/>
            <person name="Zhao X."/>
            <person name="Zhong W.Y."/>
            <person name="Peng D.H."/>
            <person name="Ahmad S."/>
            <person name="Lan S."/>
            <person name="Zhang J.S."/>
            <person name="Tsai W.C."/>
            <person name="Van de Peer Y."/>
            <person name="Liu Z.J."/>
        </authorList>
    </citation>
    <scope>NUCLEOTIDE SEQUENCE</scope>
    <source>
        <strain evidence="18">SCP</strain>
    </source>
</reference>
<evidence type="ECO:0000256" key="9">
    <source>
        <dbReference type="ARBA" id="ARBA00022722"/>
    </source>
</evidence>
<keyword evidence="14" id="KW-0805">Transcription regulation</keyword>
<evidence type="ECO:0000256" key="11">
    <source>
        <dbReference type="ARBA" id="ARBA00022801"/>
    </source>
</evidence>
<dbReference type="GO" id="GO:0004535">
    <property type="term" value="F:poly(A)-specific ribonuclease activity"/>
    <property type="evidence" value="ECO:0007669"/>
    <property type="project" value="UniProtKB-EC"/>
</dbReference>
<evidence type="ECO:0000256" key="14">
    <source>
        <dbReference type="ARBA" id="ARBA00023015"/>
    </source>
</evidence>
<evidence type="ECO:0000313" key="19">
    <source>
        <dbReference type="Proteomes" id="UP001179952"/>
    </source>
</evidence>
<gene>
    <name evidence="18" type="ORF">QJS04_geneDACA014622</name>
</gene>
<dbReference type="InterPro" id="IPR006941">
    <property type="entry name" value="RNase_CAF1"/>
</dbReference>
<comment type="cofactor">
    <cofactor evidence="2">
        <name>a divalent metal cation</name>
        <dbReference type="ChEBI" id="CHEBI:60240"/>
    </cofactor>
</comment>
<dbReference type="EMBL" id="JAUJYN010000007">
    <property type="protein sequence ID" value="KAK1267451.1"/>
    <property type="molecule type" value="Genomic_DNA"/>
</dbReference>